<dbReference type="Gene3D" id="3.30.420.10">
    <property type="entry name" value="Ribonuclease H-like superfamily/Ribonuclease H"/>
    <property type="match status" value="1"/>
</dbReference>
<dbReference type="PANTHER" id="PTHR46564:SF1">
    <property type="entry name" value="TRANSPOSASE"/>
    <property type="match status" value="1"/>
</dbReference>
<gene>
    <name evidence="3" type="ORF">INT47_012834</name>
</gene>
<reference evidence="3" key="1">
    <citation type="submission" date="2020-12" db="EMBL/GenBank/DDBJ databases">
        <title>Metabolic potential, ecology and presence of endohyphal bacteria is reflected in genomic diversity of Mucoromycotina.</title>
        <authorList>
            <person name="Muszewska A."/>
            <person name="Okrasinska A."/>
            <person name="Steczkiewicz K."/>
            <person name="Drgas O."/>
            <person name="Orlowska M."/>
            <person name="Perlinska-Lenart U."/>
            <person name="Aleksandrzak-Piekarczyk T."/>
            <person name="Szatraj K."/>
            <person name="Zielenkiewicz U."/>
            <person name="Pilsyk S."/>
            <person name="Malc E."/>
            <person name="Mieczkowski P."/>
            <person name="Kruszewska J.S."/>
            <person name="Biernat P."/>
            <person name="Pawlowska J."/>
        </authorList>
    </citation>
    <scope>NUCLEOTIDE SEQUENCE</scope>
    <source>
        <strain evidence="3">WA0000017839</strain>
    </source>
</reference>
<dbReference type="OrthoDB" id="2266637at2759"/>
<accession>A0A8H7QVW8</accession>
<feature type="region of interest" description="Disordered" evidence="1">
    <location>
        <begin position="47"/>
        <end position="78"/>
    </location>
</feature>
<evidence type="ECO:0000313" key="3">
    <source>
        <dbReference type="EMBL" id="KAG2199698.1"/>
    </source>
</evidence>
<sequence>MKWKDSDLDYTKNCVFIDEAGFNINMRNNWARSAVGTPTNSVIHVFMKKPPPKKQRGPKTQTSKTAKPKKKKESWQEAKSKEPTIEYVDVEERIAVENNKLGAKGTTTAHFVKFMNELLDIMDMDESHMGCYLVMNNNCTIHKSHPMIRKIESRGYRVMYLFPYSPELNPIEQFCALFKGKMKRHRLMIEENLSQRIAEACNNVRFSDLQEFCGNSKRQIINCYNKTNF</sequence>
<keyword evidence="4" id="KW-1185">Reference proteome</keyword>
<name>A0A8H7QVW8_9FUNG</name>
<feature type="domain" description="Tc1-like transposase DDE" evidence="2">
    <location>
        <begin position="106"/>
        <end position="187"/>
    </location>
</feature>
<proteinExistence type="predicted"/>
<comment type="caution">
    <text evidence="3">The sequence shown here is derived from an EMBL/GenBank/DDBJ whole genome shotgun (WGS) entry which is preliminary data.</text>
</comment>
<protein>
    <recommendedName>
        <fullName evidence="2">Tc1-like transposase DDE domain-containing protein</fullName>
    </recommendedName>
</protein>
<dbReference type="AlphaFoldDB" id="A0A8H7QVW8"/>
<dbReference type="GO" id="GO:0003676">
    <property type="term" value="F:nucleic acid binding"/>
    <property type="evidence" value="ECO:0007669"/>
    <property type="project" value="InterPro"/>
</dbReference>
<dbReference type="Pfam" id="PF13358">
    <property type="entry name" value="DDE_3"/>
    <property type="match status" value="1"/>
</dbReference>
<evidence type="ECO:0000313" key="4">
    <source>
        <dbReference type="Proteomes" id="UP000603453"/>
    </source>
</evidence>
<dbReference type="EMBL" id="JAEPRD010000092">
    <property type="protein sequence ID" value="KAG2199698.1"/>
    <property type="molecule type" value="Genomic_DNA"/>
</dbReference>
<dbReference type="InterPro" id="IPR038717">
    <property type="entry name" value="Tc1-like_DDE_dom"/>
</dbReference>
<evidence type="ECO:0000256" key="1">
    <source>
        <dbReference type="SAM" id="MobiDB-lite"/>
    </source>
</evidence>
<dbReference type="PANTHER" id="PTHR46564">
    <property type="entry name" value="TRANSPOSASE"/>
    <property type="match status" value="1"/>
</dbReference>
<organism evidence="3 4">
    <name type="scientific">Mucor saturninus</name>
    <dbReference type="NCBI Taxonomy" id="64648"/>
    <lineage>
        <taxon>Eukaryota</taxon>
        <taxon>Fungi</taxon>
        <taxon>Fungi incertae sedis</taxon>
        <taxon>Mucoromycota</taxon>
        <taxon>Mucoromycotina</taxon>
        <taxon>Mucoromycetes</taxon>
        <taxon>Mucorales</taxon>
        <taxon>Mucorineae</taxon>
        <taxon>Mucoraceae</taxon>
        <taxon>Mucor</taxon>
    </lineage>
</organism>
<feature type="compositionally biased region" description="Basic residues" evidence="1">
    <location>
        <begin position="47"/>
        <end position="57"/>
    </location>
</feature>
<dbReference type="Proteomes" id="UP000603453">
    <property type="component" value="Unassembled WGS sequence"/>
</dbReference>
<dbReference type="InterPro" id="IPR036397">
    <property type="entry name" value="RNaseH_sf"/>
</dbReference>
<evidence type="ECO:0000259" key="2">
    <source>
        <dbReference type="Pfam" id="PF13358"/>
    </source>
</evidence>